<accession>A0A445MSE8</accession>
<sequence>MNEIELRRVTSLKSALEPIIPFLDDDSIIEIMLNPDGRIWLDQQSRGMFYSGVTMQPEASERMLRLIATSMGRTISETCPSLAAKLPVWGCRVQATIPPITEAPAFALRKPPKKIFTLEDYVERKIMTDAQRDFIISAVKERQNLLIGGGTGTGKTTLANAILEVISKTQDRVYIVEDNPELQCTAENKVQVLICPPLYDCRNAVMDALRYRPDRIIVGEVRDGSALDLLKAWNTGHPGGLATIHANNPKSMLDRMCQLIEEVVPIAPRTLVSEAIDLCVHMVRDPKHPAGRVISGIVAVKGVTQENTWHLENLL</sequence>
<dbReference type="InterPro" id="IPR027417">
    <property type="entry name" value="P-loop_NTPase"/>
</dbReference>
<proteinExistence type="inferred from homology"/>
<dbReference type="AlphaFoldDB" id="A0A445MSE8"/>
<dbReference type="InterPro" id="IPR001482">
    <property type="entry name" value="T2SS/T4SS_dom"/>
</dbReference>
<dbReference type="Pfam" id="PF00437">
    <property type="entry name" value="T2SSE"/>
    <property type="match status" value="1"/>
</dbReference>
<reference evidence="3" key="1">
    <citation type="submission" date="2018-01" db="EMBL/GenBank/DDBJ databases">
        <authorList>
            <person name="Regsiter A."/>
            <person name="William W."/>
        </authorList>
    </citation>
    <scope>NUCLEOTIDE SEQUENCE</scope>
    <source>
        <strain evidence="3">TRIP AH-1</strain>
    </source>
</reference>
<dbReference type="EMBL" id="OJIN01000043">
    <property type="protein sequence ID" value="SPD72444.1"/>
    <property type="molecule type" value="Genomic_DNA"/>
</dbReference>
<evidence type="ECO:0000256" key="1">
    <source>
        <dbReference type="ARBA" id="ARBA00006611"/>
    </source>
</evidence>
<dbReference type="NCBIfam" id="TIGR02782">
    <property type="entry name" value="TrbB_P"/>
    <property type="match status" value="1"/>
</dbReference>
<name>A0A445MSE8_9BACT</name>
<dbReference type="PANTHER" id="PTHR30486">
    <property type="entry name" value="TWITCHING MOTILITY PROTEIN PILT"/>
    <property type="match status" value="1"/>
</dbReference>
<organism evidence="3">
    <name type="scientific">uncultured Desulfobacterium sp</name>
    <dbReference type="NCBI Taxonomy" id="201089"/>
    <lineage>
        <taxon>Bacteria</taxon>
        <taxon>Pseudomonadati</taxon>
        <taxon>Thermodesulfobacteriota</taxon>
        <taxon>Desulfobacteria</taxon>
        <taxon>Desulfobacterales</taxon>
        <taxon>Desulfobacteriaceae</taxon>
        <taxon>Desulfobacterium</taxon>
        <taxon>environmental samples</taxon>
    </lineage>
</organism>
<evidence type="ECO:0000259" key="2">
    <source>
        <dbReference type="PROSITE" id="PS00662"/>
    </source>
</evidence>
<evidence type="ECO:0000313" key="3">
    <source>
        <dbReference type="EMBL" id="SPD72444.1"/>
    </source>
</evidence>
<dbReference type="PANTHER" id="PTHR30486:SF6">
    <property type="entry name" value="TYPE IV PILUS RETRACTATION ATPASE PILT"/>
    <property type="match status" value="1"/>
</dbReference>
<dbReference type="GO" id="GO:0005524">
    <property type="term" value="F:ATP binding"/>
    <property type="evidence" value="ECO:0007669"/>
    <property type="project" value="InterPro"/>
</dbReference>
<dbReference type="InterPro" id="IPR014149">
    <property type="entry name" value="Conjug-transfer_TrbB"/>
</dbReference>
<protein>
    <submittedName>
        <fullName evidence="3">Conjugal transfer protein TrbB</fullName>
    </submittedName>
</protein>
<gene>
    <name evidence="3" type="primary">trbB</name>
    <name evidence="3" type="ORF">PITCH_A1370011</name>
</gene>
<comment type="similarity">
    <text evidence="1">Belongs to the GSP E family.</text>
</comment>
<dbReference type="PROSITE" id="PS00662">
    <property type="entry name" value="T2SP_E"/>
    <property type="match status" value="1"/>
</dbReference>
<dbReference type="InterPro" id="IPR050921">
    <property type="entry name" value="T4SS_GSP_E_ATPase"/>
</dbReference>
<dbReference type="GO" id="GO:0005737">
    <property type="term" value="C:cytoplasm"/>
    <property type="evidence" value="ECO:0007669"/>
    <property type="project" value="InterPro"/>
</dbReference>
<feature type="domain" description="Bacterial type II secretion system protein E" evidence="2">
    <location>
        <begin position="209"/>
        <end position="223"/>
    </location>
</feature>
<dbReference type="Gene3D" id="3.40.50.300">
    <property type="entry name" value="P-loop containing nucleotide triphosphate hydrolases"/>
    <property type="match status" value="1"/>
</dbReference>
<dbReference type="Gene3D" id="3.30.450.90">
    <property type="match status" value="1"/>
</dbReference>
<dbReference type="GO" id="GO:0016887">
    <property type="term" value="F:ATP hydrolysis activity"/>
    <property type="evidence" value="ECO:0007669"/>
    <property type="project" value="InterPro"/>
</dbReference>
<dbReference type="SUPFAM" id="SSF52540">
    <property type="entry name" value="P-loop containing nucleoside triphosphate hydrolases"/>
    <property type="match status" value="1"/>
</dbReference>